<comment type="catalytic activity">
    <reaction evidence="3">
        <text>N(6)-D-ribulosyl-L-lysyl-[protein] + ATP = N(6)-(3-O-phospho-D-ribulosyl)-L-lysyl-[protein] + ADP + H(+)</text>
        <dbReference type="Rhea" id="RHEA:48432"/>
        <dbReference type="Rhea" id="RHEA-COMP:12103"/>
        <dbReference type="Rhea" id="RHEA-COMP:12104"/>
        <dbReference type="ChEBI" id="CHEBI:15378"/>
        <dbReference type="ChEBI" id="CHEBI:30616"/>
        <dbReference type="ChEBI" id="CHEBI:90418"/>
        <dbReference type="ChEBI" id="CHEBI:90420"/>
        <dbReference type="ChEBI" id="CHEBI:456216"/>
        <dbReference type="EC" id="2.7.1.172"/>
    </reaction>
    <physiologicalReaction direction="left-to-right" evidence="3">
        <dbReference type="Rhea" id="RHEA:48433"/>
    </physiologicalReaction>
</comment>
<dbReference type="InterPro" id="IPR036812">
    <property type="entry name" value="NAD(P)_OxRdtase_dom_sf"/>
</dbReference>
<keyword evidence="6" id="KW-1185">Reference proteome</keyword>
<dbReference type="EMBL" id="KV460216">
    <property type="protein sequence ID" value="OBT98525.2"/>
    <property type="molecule type" value="Genomic_DNA"/>
</dbReference>
<sequence>MESTSRLNMQENSPTINIDVVSEIPLFQRPLGVSSLGSSLWASAYRVDSKNDAGEDESYFMKVSIGEQGRAALYGEFESTSKIHSVVPDFIPKPILWGSFKEIQNAHYYICKFYKLRPDLPEKFEFCAKVAELHSKSQSPNGKFGFHVITYNGNLPQENGYADTWEECFVSGFRHMLTLNIDRGGPWEEMEKLKSAVIDKVIPRLLRPMESNGRFIKPCLVHGDLWYGNAAVDSETGCPLVYDPSSFYAHNEYELGNWRPGRNKFDRSYFLAYELNMKKSEPVDDFDDRNALYSIRFNLHAAALFPGELSYRELVIDEMKRLIAKYPNGYEEVEGISAASTAQALSTSFDVNDISIPAVGFGTFQGGDGNGQVKKAVLNALRAGYRHIDTALAYGNEKEVGEAIKESGIPRKEIFVTTKLAQTWHNPSDVEEALDQSLKTLQLDYVIDLELSRAYPQTWQAMEKLVDSGKTRLIGVSNFSILKTKRILEIARIRPAVNQVEIHPYFPQQELLDFCFAEGIHVTAHQPLGGRPVAPLTLSTIAEIAKSIGKSPAQVLLSWALQRGVSVVPITAQEDRMVENRALSRLADEDMTKINKIVKSTGAVRYLDPKGHIGFDIFMESVDEPVAAAE</sequence>
<dbReference type="InterPro" id="IPR011009">
    <property type="entry name" value="Kinase-like_dom_sf"/>
</dbReference>
<name>A0A1B8GRS2_9PEZI</name>
<dbReference type="GO" id="GO:0016491">
    <property type="term" value="F:oxidoreductase activity"/>
    <property type="evidence" value="ECO:0007669"/>
    <property type="project" value="UniProtKB-KW"/>
</dbReference>
<dbReference type="InterPro" id="IPR023210">
    <property type="entry name" value="NADP_OxRdtase_dom"/>
</dbReference>
<dbReference type="AlphaFoldDB" id="A0A1B8GRS2"/>
<reference evidence="6" key="2">
    <citation type="journal article" date="2018" name="Nat. Commun.">
        <title>Extreme sensitivity to ultraviolet light in the fungal pathogen causing white-nose syndrome of bats.</title>
        <authorList>
            <person name="Palmer J.M."/>
            <person name="Drees K.P."/>
            <person name="Foster J.T."/>
            <person name="Lindner D.L."/>
        </authorList>
    </citation>
    <scope>NUCLEOTIDE SEQUENCE [LARGE SCALE GENOMIC DNA]</scope>
    <source>
        <strain evidence="6">UAMH 10579</strain>
    </source>
</reference>
<gene>
    <name evidence="5" type="ORF">VE01_03613</name>
</gene>
<dbReference type="PROSITE" id="PS00062">
    <property type="entry name" value="ALDOKETO_REDUCTASE_2"/>
    <property type="match status" value="1"/>
</dbReference>
<dbReference type="SUPFAM" id="SSF56112">
    <property type="entry name" value="Protein kinase-like (PK-like)"/>
    <property type="match status" value="1"/>
</dbReference>
<dbReference type="CDD" id="cd19071">
    <property type="entry name" value="AKR_AKR1-5-like"/>
    <property type="match status" value="1"/>
</dbReference>
<dbReference type="Pfam" id="PF00248">
    <property type="entry name" value="Aldo_ket_red"/>
    <property type="match status" value="1"/>
</dbReference>
<dbReference type="EC" id="2.7.1.172" evidence="1"/>
<dbReference type="Proteomes" id="UP000091956">
    <property type="component" value="Unassembled WGS sequence"/>
</dbReference>
<dbReference type="PANTHER" id="PTHR11732">
    <property type="entry name" value="ALDO/KETO REDUCTASE"/>
    <property type="match status" value="1"/>
</dbReference>
<evidence type="ECO:0000256" key="2">
    <source>
        <dbReference type="ARBA" id="ARBA00023002"/>
    </source>
</evidence>
<protein>
    <recommendedName>
        <fullName evidence="1">protein-ribulosamine 3-kinase</fullName>
        <ecNumber evidence="1">2.7.1.172</ecNumber>
    </recommendedName>
</protein>
<evidence type="ECO:0000259" key="4">
    <source>
        <dbReference type="Pfam" id="PF00248"/>
    </source>
</evidence>
<reference evidence="5 6" key="1">
    <citation type="submission" date="2016-03" db="EMBL/GenBank/DDBJ databases">
        <title>Comparative genomics of Pseudogymnoascus destructans, the fungus causing white-nose syndrome of bats.</title>
        <authorList>
            <person name="Palmer J.M."/>
            <person name="Drees K.P."/>
            <person name="Foster J.T."/>
            <person name="Lindner D.L."/>
        </authorList>
    </citation>
    <scope>NUCLEOTIDE SEQUENCE [LARGE SCALE GENOMIC DNA]</scope>
    <source>
        <strain evidence="5 6">UAMH 10579</strain>
    </source>
</reference>
<dbReference type="Pfam" id="PF03881">
    <property type="entry name" value="Fructosamin_kin"/>
    <property type="match status" value="1"/>
</dbReference>
<evidence type="ECO:0000313" key="6">
    <source>
        <dbReference type="Proteomes" id="UP000091956"/>
    </source>
</evidence>
<dbReference type="RefSeq" id="XP_018132258.2">
    <property type="nucleotide sequence ID" value="XM_018273098.2"/>
</dbReference>
<evidence type="ECO:0000313" key="5">
    <source>
        <dbReference type="EMBL" id="OBT98525.2"/>
    </source>
</evidence>
<dbReference type="PROSITE" id="PS00798">
    <property type="entry name" value="ALDOKETO_REDUCTASE_1"/>
    <property type="match status" value="1"/>
</dbReference>
<dbReference type="GeneID" id="28836999"/>
<dbReference type="InterPro" id="IPR018170">
    <property type="entry name" value="Aldo/ket_reductase_CS"/>
</dbReference>
<keyword evidence="2" id="KW-0560">Oxidoreductase</keyword>
<dbReference type="PRINTS" id="PR00069">
    <property type="entry name" value="ALDKETRDTASE"/>
</dbReference>
<dbReference type="STRING" id="342668.A0A1B8GRS2"/>
<dbReference type="InterPro" id="IPR020471">
    <property type="entry name" value="AKR"/>
</dbReference>
<dbReference type="Gene3D" id="3.90.1200.10">
    <property type="match status" value="1"/>
</dbReference>
<organism evidence="5 6">
    <name type="scientific">Pseudogymnoascus verrucosus</name>
    <dbReference type="NCBI Taxonomy" id="342668"/>
    <lineage>
        <taxon>Eukaryota</taxon>
        <taxon>Fungi</taxon>
        <taxon>Dikarya</taxon>
        <taxon>Ascomycota</taxon>
        <taxon>Pezizomycotina</taxon>
        <taxon>Leotiomycetes</taxon>
        <taxon>Thelebolales</taxon>
        <taxon>Thelebolaceae</taxon>
        <taxon>Pseudogymnoascus</taxon>
    </lineage>
</organism>
<dbReference type="InterPro" id="IPR016477">
    <property type="entry name" value="Fructo-/Ketosamine-3-kinase"/>
</dbReference>
<dbReference type="Gene3D" id="3.20.20.100">
    <property type="entry name" value="NADP-dependent oxidoreductase domain"/>
    <property type="match status" value="1"/>
</dbReference>
<proteinExistence type="predicted"/>
<accession>A0A1B8GRS2</accession>
<evidence type="ECO:0000256" key="3">
    <source>
        <dbReference type="ARBA" id="ARBA00048655"/>
    </source>
</evidence>
<feature type="domain" description="NADP-dependent oxidoreductase" evidence="4">
    <location>
        <begin position="359"/>
        <end position="598"/>
    </location>
</feature>
<dbReference type="SUPFAM" id="SSF51430">
    <property type="entry name" value="NAD(P)-linked oxidoreductase"/>
    <property type="match status" value="1"/>
</dbReference>
<evidence type="ECO:0000256" key="1">
    <source>
        <dbReference type="ARBA" id="ARBA00011961"/>
    </source>
</evidence>
<dbReference type="GO" id="GO:0102193">
    <property type="term" value="F:protein-ribulosamine 3-kinase activity"/>
    <property type="evidence" value="ECO:0007669"/>
    <property type="project" value="UniProtKB-EC"/>
</dbReference>